<protein>
    <submittedName>
        <fullName evidence="3">Putative Chaperone protein dnaJ</fullName>
    </submittedName>
</protein>
<proteinExistence type="predicted"/>
<dbReference type="GO" id="GO:0005783">
    <property type="term" value="C:endoplasmic reticulum"/>
    <property type="evidence" value="ECO:0007669"/>
    <property type="project" value="UniProtKB-ARBA"/>
</dbReference>
<dbReference type="PROSITE" id="PS50076">
    <property type="entry name" value="DNAJ_2"/>
    <property type="match status" value="1"/>
</dbReference>
<dbReference type="GO" id="GO:0051087">
    <property type="term" value="F:protein-folding chaperone binding"/>
    <property type="evidence" value="ECO:0000318"/>
    <property type="project" value="GO_Central"/>
</dbReference>
<evidence type="ECO:0000313" key="3">
    <source>
        <dbReference type="EMBL" id="KMZ59075.1"/>
    </source>
</evidence>
<dbReference type="OrthoDB" id="442087at2759"/>
<organism evidence="3 4">
    <name type="scientific">Zostera marina</name>
    <name type="common">Eelgrass</name>
    <dbReference type="NCBI Taxonomy" id="29655"/>
    <lineage>
        <taxon>Eukaryota</taxon>
        <taxon>Viridiplantae</taxon>
        <taxon>Streptophyta</taxon>
        <taxon>Embryophyta</taxon>
        <taxon>Tracheophyta</taxon>
        <taxon>Spermatophyta</taxon>
        <taxon>Magnoliopsida</taxon>
        <taxon>Liliopsida</taxon>
        <taxon>Zosteraceae</taxon>
        <taxon>Zostera</taxon>
    </lineage>
</organism>
<keyword evidence="1" id="KW-0812">Transmembrane</keyword>
<comment type="caution">
    <text evidence="3">The sequence shown here is derived from an EMBL/GenBank/DDBJ whole genome shotgun (WGS) entry which is preliminary data.</text>
</comment>
<keyword evidence="4" id="KW-1185">Reference proteome</keyword>
<dbReference type="InterPro" id="IPR036869">
    <property type="entry name" value="J_dom_sf"/>
</dbReference>
<reference evidence="4" key="1">
    <citation type="journal article" date="2016" name="Nature">
        <title>The genome of the seagrass Zostera marina reveals angiosperm adaptation to the sea.</title>
        <authorList>
            <person name="Olsen J.L."/>
            <person name="Rouze P."/>
            <person name="Verhelst B."/>
            <person name="Lin Y.-C."/>
            <person name="Bayer T."/>
            <person name="Collen J."/>
            <person name="Dattolo E."/>
            <person name="De Paoli E."/>
            <person name="Dittami S."/>
            <person name="Maumus F."/>
            <person name="Michel G."/>
            <person name="Kersting A."/>
            <person name="Lauritano C."/>
            <person name="Lohaus R."/>
            <person name="Toepel M."/>
            <person name="Tonon T."/>
            <person name="Vanneste K."/>
            <person name="Amirebrahimi M."/>
            <person name="Brakel J."/>
            <person name="Bostroem C."/>
            <person name="Chovatia M."/>
            <person name="Grimwood J."/>
            <person name="Jenkins J.W."/>
            <person name="Jueterbock A."/>
            <person name="Mraz A."/>
            <person name="Stam W.T."/>
            <person name="Tice H."/>
            <person name="Bornberg-Bauer E."/>
            <person name="Green P.J."/>
            <person name="Pearson G.A."/>
            <person name="Procaccini G."/>
            <person name="Duarte C.M."/>
            <person name="Schmutz J."/>
            <person name="Reusch T.B.H."/>
            <person name="Van de Peer Y."/>
        </authorList>
    </citation>
    <scope>NUCLEOTIDE SEQUENCE [LARGE SCALE GENOMIC DNA]</scope>
    <source>
        <strain evidence="4">cv. Finnish</strain>
    </source>
</reference>
<evidence type="ECO:0000256" key="1">
    <source>
        <dbReference type="SAM" id="Phobius"/>
    </source>
</evidence>
<dbReference type="STRING" id="29655.A0A0K9NSX1"/>
<sequence>MDHYKTLGLSCDATKEEIKVAFRRCAFEFHPDRHTHSTDSARELAVSQFKKASEAYGVLIDDSKRAGYDRIRSGGGFRGVSRGPYSNYNNYGYSAGTGAGAGAVPGYRTSAGIQWDVMFRYMTSRRFALNVFYASAFLCGTILIETTGKSLWEMNNSGKSFEDAMESIETVKSQKDDQ</sequence>
<dbReference type="EMBL" id="LFYR01001803">
    <property type="protein sequence ID" value="KMZ59075.1"/>
    <property type="molecule type" value="Genomic_DNA"/>
</dbReference>
<dbReference type="SMART" id="SM00271">
    <property type="entry name" value="DnaJ"/>
    <property type="match status" value="1"/>
</dbReference>
<evidence type="ECO:0000259" key="2">
    <source>
        <dbReference type="PROSITE" id="PS50076"/>
    </source>
</evidence>
<evidence type="ECO:0000313" key="4">
    <source>
        <dbReference type="Proteomes" id="UP000036987"/>
    </source>
</evidence>
<dbReference type="GO" id="GO:0005737">
    <property type="term" value="C:cytoplasm"/>
    <property type="evidence" value="ECO:0000318"/>
    <property type="project" value="GO_Central"/>
</dbReference>
<name>A0A0K9NSX1_ZOSMR</name>
<gene>
    <name evidence="3" type="ORF">ZOSMA_6G00030</name>
</gene>
<dbReference type="AlphaFoldDB" id="A0A0K9NSX1"/>
<dbReference type="InterPro" id="IPR001623">
    <property type="entry name" value="DnaJ_domain"/>
</dbReference>
<accession>A0A0K9NSX1</accession>
<keyword evidence="1" id="KW-0472">Membrane</keyword>
<dbReference type="SUPFAM" id="SSF46565">
    <property type="entry name" value="Chaperone J-domain"/>
    <property type="match status" value="1"/>
</dbReference>
<dbReference type="Pfam" id="PF00226">
    <property type="entry name" value="DnaJ"/>
    <property type="match status" value="1"/>
</dbReference>
<dbReference type="Proteomes" id="UP000036987">
    <property type="component" value="Unassembled WGS sequence"/>
</dbReference>
<dbReference type="GO" id="GO:0051082">
    <property type="term" value="F:unfolded protein binding"/>
    <property type="evidence" value="ECO:0000318"/>
    <property type="project" value="GO_Central"/>
</dbReference>
<feature type="domain" description="J" evidence="2">
    <location>
        <begin position="2"/>
        <end position="72"/>
    </location>
</feature>
<dbReference type="PANTHER" id="PTHR24074">
    <property type="entry name" value="CO-CHAPERONE PROTEIN DJLA"/>
    <property type="match status" value="1"/>
</dbReference>
<keyword evidence="1" id="KW-1133">Transmembrane helix</keyword>
<dbReference type="GO" id="GO:0044183">
    <property type="term" value="F:protein folding chaperone"/>
    <property type="evidence" value="ECO:0000318"/>
    <property type="project" value="GO_Central"/>
</dbReference>
<dbReference type="CDD" id="cd06257">
    <property type="entry name" value="DnaJ"/>
    <property type="match status" value="1"/>
</dbReference>
<dbReference type="PRINTS" id="PR00625">
    <property type="entry name" value="JDOMAIN"/>
</dbReference>
<feature type="transmembrane region" description="Helical" evidence="1">
    <location>
        <begin position="127"/>
        <end position="144"/>
    </location>
</feature>
<dbReference type="Gene3D" id="1.10.287.110">
    <property type="entry name" value="DnaJ domain"/>
    <property type="match status" value="1"/>
</dbReference>
<dbReference type="InterPro" id="IPR050817">
    <property type="entry name" value="DjlA_DnaK_co-chaperone"/>
</dbReference>
<dbReference type="OMA" id="MVLRFMT"/>
<dbReference type="GO" id="GO:0005634">
    <property type="term" value="C:nucleus"/>
    <property type="evidence" value="ECO:0000318"/>
    <property type="project" value="GO_Central"/>
</dbReference>